<dbReference type="PANTHER" id="PTHR10746:SF6">
    <property type="entry name" value="LARGE RIBOSOMAL SUBUNIT PROTEIN UL4M"/>
    <property type="match status" value="1"/>
</dbReference>
<dbReference type="InterPro" id="IPR013005">
    <property type="entry name" value="Ribosomal_uL4-like"/>
</dbReference>
<dbReference type="GO" id="GO:1990904">
    <property type="term" value="C:ribonucleoprotein complex"/>
    <property type="evidence" value="ECO:0007669"/>
    <property type="project" value="UniProtKB-KW"/>
</dbReference>
<feature type="compositionally biased region" description="Basic residues" evidence="6">
    <location>
        <begin position="64"/>
        <end position="76"/>
    </location>
</feature>
<dbReference type="GO" id="GO:0003735">
    <property type="term" value="F:structural constituent of ribosome"/>
    <property type="evidence" value="ECO:0007669"/>
    <property type="project" value="InterPro"/>
</dbReference>
<organism evidence="7 8">
    <name type="scientific">Candidatus Colwellbacteria bacterium RIFCSPHIGHO2_12_FULL_43_12</name>
    <dbReference type="NCBI Taxonomy" id="1797688"/>
    <lineage>
        <taxon>Bacteria</taxon>
        <taxon>Candidatus Colwelliibacteriota</taxon>
    </lineage>
</organism>
<dbReference type="Gene3D" id="3.40.1370.10">
    <property type="match status" value="1"/>
</dbReference>
<feature type="region of interest" description="Disordered" evidence="6">
    <location>
        <begin position="50"/>
        <end position="85"/>
    </location>
</feature>
<dbReference type="NCBIfam" id="TIGR03953">
    <property type="entry name" value="rplD_bact"/>
    <property type="match status" value="1"/>
</dbReference>
<dbReference type="PANTHER" id="PTHR10746">
    <property type="entry name" value="50S RIBOSOMAL PROTEIN L4"/>
    <property type="match status" value="1"/>
</dbReference>
<keyword evidence="3 5" id="KW-0687">Ribonucleoprotein</keyword>
<dbReference type="GO" id="GO:0019843">
    <property type="term" value="F:rRNA binding"/>
    <property type="evidence" value="ECO:0007669"/>
    <property type="project" value="UniProtKB-UniRule"/>
</dbReference>
<comment type="similarity">
    <text evidence="1 5">Belongs to the universal ribosomal protein uL4 family.</text>
</comment>
<keyword evidence="5" id="KW-0694">RNA-binding</keyword>
<protein>
    <recommendedName>
        <fullName evidence="4 5">Large ribosomal subunit protein uL4</fullName>
    </recommendedName>
</protein>
<proteinExistence type="inferred from homology"/>
<comment type="function">
    <text evidence="5">Forms part of the polypeptide exit tunnel.</text>
</comment>
<dbReference type="Pfam" id="PF00573">
    <property type="entry name" value="Ribosomal_L4"/>
    <property type="match status" value="1"/>
</dbReference>
<evidence type="ECO:0000256" key="4">
    <source>
        <dbReference type="ARBA" id="ARBA00035244"/>
    </source>
</evidence>
<evidence type="ECO:0000256" key="5">
    <source>
        <dbReference type="HAMAP-Rule" id="MF_01328"/>
    </source>
</evidence>
<comment type="subunit">
    <text evidence="5">Part of the 50S ribosomal subunit.</text>
</comment>
<dbReference type="EMBL" id="MHIW01000030">
    <property type="protein sequence ID" value="OGY58334.1"/>
    <property type="molecule type" value="Genomic_DNA"/>
</dbReference>
<evidence type="ECO:0000256" key="2">
    <source>
        <dbReference type="ARBA" id="ARBA00022980"/>
    </source>
</evidence>
<evidence type="ECO:0000256" key="3">
    <source>
        <dbReference type="ARBA" id="ARBA00023274"/>
    </source>
</evidence>
<dbReference type="SUPFAM" id="SSF52166">
    <property type="entry name" value="Ribosomal protein L4"/>
    <property type="match status" value="1"/>
</dbReference>
<sequence length="213" mass="24142">MNSEIHNLKNERVGSVDLPERVFKVKWNPDLVHQAVRVQLANKRDNLAHAKGRSEVRGGGVKPWRQKGTGRARHGSIRSPIWKGGGVTHGPNKEEIFTLKINKKMKQLATFSVLSRRLKDGDIKIIDSLDIKDARTKSLNEMLNSFFGKKIKLSALLIPKEADKNIYKTSRNISGIQALSPKSLNVYDLMKYKNILIDKEAVSVIDKHYHEVK</sequence>
<keyword evidence="2 5" id="KW-0689">Ribosomal protein</keyword>
<dbReference type="Proteomes" id="UP000178259">
    <property type="component" value="Unassembled WGS sequence"/>
</dbReference>
<dbReference type="GO" id="GO:0005840">
    <property type="term" value="C:ribosome"/>
    <property type="evidence" value="ECO:0007669"/>
    <property type="project" value="UniProtKB-KW"/>
</dbReference>
<name>A0A1G1Z1C9_9BACT</name>
<evidence type="ECO:0000313" key="8">
    <source>
        <dbReference type="Proteomes" id="UP000178259"/>
    </source>
</evidence>
<keyword evidence="5" id="KW-0699">rRNA-binding</keyword>
<gene>
    <name evidence="5" type="primary">rplD</name>
    <name evidence="7" type="ORF">A3E61_01195</name>
</gene>
<dbReference type="InterPro" id="IPR023574">
    <property type="entry name" value="Ribosomal_uL4_dom_sf"/>
</dbReference>
<evidence type="ECO:0000256" key="6">
    <source>
        <dbReference type="SAM" id="MobiDB-lite"/>
    </source>
</evidence>
<dbReference type="GO" id="GO:0006412">
    <property type="term" value="P:translation"/>
    <property type="evidence" value="ECO:0007669"/>
    <property type="project" value="UniProtKB-UniRule"/>
</dbReference>
<dbReference type="HAMAP" id="MF_01328_B">
    <property type="entry name" value="Ribosomal_uL4_B"/>
    <property type="match status" value="1"/>
</dbReference>
<dbReference type="AlphaFoldDB" id="A0A1G1Z1C9"/>
<comment type="function">
    <text evidence="5">One of the primary rRNA binding proteins, this protein initially binds near the 5'-end of the 23S rRNA. It is important during the early stages of 50S assembly. It makes multiple contacts with different domains of the 23S rRNA in the assembled 50S subunit and ribosome.</text>
</comment>
<comment type="caution">
    <text evidence="7">The sequence shown here is derived from an EMBL/GenBank/DDBJ whole genome shotgun (WGS) entry which is preliminary data.</text>
</comment>
<reference evidence="7 8" key="1">
    <citation type="journal article" date="2016" name="Nat. Commun.">
        <title>Thousands of microbial genomes shed light on interconnected biogeochemical processes in an aquifer system.</title>
        <authorList>
            <person name="Anantharaman K."/>
            <person name="Brown C.T."/>
            <person name="Hug L.A."/>
            <person name="Sharon I."/>
            <person name="Castelle C.J."/>
            <person name="Probst A.J."/>
            <person name="Thomas B.C."/>
            <person name="Singh A."/>
            <person name="Wilkins M.J."/>
            <person name="Karaoz U."/>
            <person name="Brodie E.L."/>
            <person name="Williams K.H."/>
            <person name="Hubbard S.S."/>
            <person name="Banfield J.F."/>
        </authorList>
    </citation>
    <scope>NUCLEOTIDE SEQUENCE [LARGE SCALE GENOMIC DNA]</scope>
</reference>
<evidence type="ECO:0000256" key="1">
    <source>
        <dbReference type="ARBA" id="ARBA00010528"/>
    </source>
</evidence>
<dbReference type="InterPro" id="IPR002136">
    <property type="entry name" value="Ribosomal_uL4"/>
</dbReference>
<accession>A0A1G1Z1C9</accession>
<evidence type="ECO:0000313" key="7">
    <source>
        <dbReference type="EMBL" id="OGY58334.1"/>
    </source>
</evidence>